<gene>
    <name evidence="1" type="ORF">BJ138DRAFT_1120704</name>
</gene>
<organism evidence="1 2">
    <name type="scientific">Hygrophoropsis aurantiaca</name>
    <dbReference type="NCBI Taxonomy" id="72124"/>
    <lineage>
        <taxon>Eukaryota</taxon>
        <taxon>Fungi</taxon>
        <taxon>Dikarya</taxon>
        <taxon>Basidiomycota</taxon>
        <taxon>Agaricomycotina</taxon>
        <taxon>Agaricomycetes</taxon>
        <taxon>Agaricomycetidae</taxon>
        <taxon>Boletales</taxon>
        <taxon>Coniophorineae</taxon>
        <taxon>Hygrophoropsidaceae</taxon>
        <taxon>Hygrophoropsis</taxon>
    </lineage>
</organism>
<proteinExistence type="predicted"/>
<evidence type="ECO:0000313" key="1">
    <source>
        <dbReference type="EMBL" id="KAH7903121.1"/>
    </source>
</evidence>
<feature type="non-terminal residue" evidence="1">
    <location>
        <position position="1"/>
    </location>
</feature>
<comment type="caution">
    <text evidence="1">The sequence shown here is derived from an EMBL/GenBank/DDBJ whole genome shotgun (WGS) entry which is preliminary data.</text>
</comment>
<accession>A0ACB7ZQD6</accession>
<keyword evidence="2" id="KW-1185">Reference proteome</keyword>
<reference evidence="1" key="1">
    <citation type="journal article" date="2021" name="New Phytol.">
        <title>Evolutionary innovations through gain and loss of genes in the ectomycorrhizal Boletales.</title>
        <authorList>
            <person name="Wu G."/>
            <person name="Miyauchi S."/>
            <person name="Morin E."/>
            <person name="Kuo A."/>
            <person name="Drula E."/>
            <person name="Varga T."/>
            <person name="Kohler A."/>
            <person name="Feng B."/>
            <person name="Cao Y."/>
            <person name="Lipzen A."/>
            <person name="Daum C."/>
            <person name="Hundley H."/>
            <person name="Pangilinan J."/>
            <person name="Johnson J."/>
            <person name="Barry K."/>
            <person name="LaButti K."/>
            <person name="Ng V."/>
            <person name="Ahrendt S."/>
            <person name="Min B."/>
            <person name="Choi I.G."/>
            <person name="Park H."/>
            <person name="Plett J.M."/>
            <person name="Magnuson J."/>
            <person name="Spatafora J.W."/>
            <person name="Nagy L.G."/>
            <person name="Henrissat B."/>
            <person name="Grigoriev I.V."/>
            <person name="Yang Z.L."/>
            <person name="Xu J."/>
            <person name="Martin F.M."/>
        </authorList>
    </citation>
    <scope>NUCLEOTIDE SEQUENCE</scope>
    <source>
        <strain evidence="1">ATCC 28755</strain>
    </source>
</reference>
<protein>
    <submittedName>
        <fullName evidence="1">Uncharacterized protein</fullName>
    </submittedName>
</protein>
<sequence>NTRRQLGDSLPVEAKYWFYSIAWSPDGRSVVTGHHEGRISLWDVAPLEIENSDTTTAPINVVEGNPPRPSSSRPRTGSLSSSLLDSPAAGPSNQSKSNQPPHRDDFWDTSDIDLPARARPQISASFIRFILISHSSIIFIYRLSPSPRHVPLRPSIPRTSNAKTAPNVSSTSSAAPSANNNLLGRIGAHFRRDQHAPDAIEMQPPPPKIPKYSPVAKVALGQADAVSTPSYTPALISDQTEYSLSIQRLYMDTSKDKKPGDDESGQEEWADVEVNCWDIFRAMFTSCCTSRSDSG</sequence>
<evidence type="ECO:0000313" key="2">
    <source>
        <dbReference type="Proteomes" id="UP000790377"/>
    </source>
</evidence>
<dbReference type="EMBL" id="MU269199">
    <property type="protein sequence ID" value="KAH7903121.1"/>
    <property type="molecule type" value="Genomic_DNA"/>
</dbReference>
<name>A0ACB7ZQD6_9AGAM</name>
<dbReference type="Proteomes" id="UP000790377">
    <property type="component" value="Unassembled WGS sequence"/>
</dbReference>